<name>A0A0A3XNA1_BRAJP</name>
<keyword evidence="2" id="KW-0732">Signal</keyword>
<evidence type="ECO:0000256" key="2">
    <source>
        <dbReference type="SAM" id="SignalP"/>
    </source>
</evidence>
<comment type="caution">
    <text evidence="3">The sequence shown here is derived from an EMBL/GenBank/DDBJ whole genome shotgun (WGS) entry which is preliminary data.</text>
</comment>
<evidence type="ECO:0000313" key="3">
    <source>
        <dbReference type="EMBL" id="KGT75865.1"/>
    </source>
</evidence>
<dbReference type="RefSeq" id="WP_041958653.1">
    <property type="nucleotide sequence ID" value="NZ_JRPN01000024.1"/>
</dbReference>
<feature type="region of interest" description="Disordered" evidence="1">
    <location>
        <begin position="106"/>
        <end position="141"/>
    </location>
</feature>
<accession>A0A0A3XNA1</accession>
<dbReference type="Proteomes" id="UP000030377">
    <property type="component" value="Unassembled WGS sequence"/>
</dbReference>
<evidence type="ECO:0000256" key="1">
    <source>
        <dbReference type="SAM" id="MobiDB-lite"/>
    </source>
</evidence>
<proteinExistence type="predicted"/>
<feature type="compositionally biased region" description="Low complexity" evidence="1">
    <location>
        <begin position="115"/>
        <end position="127"/>
    </location>
</feature>
<reference evidence="3 4" key="1">
    <citation type="submission" date="2014-09" db="EMBL/GenBank/DDBJ databases">
        <title>Draft genome of Bradyrhizobium japonicum Is-34.</title>
        <authorList>
            <person name="Tsurumaru H."/>
            <person name="Yamakawa T."/>
            <person name="Hashimoto S."/>
            <person name="Okizaki K."/>
            <person name="Kanesaki Y."/>
            <person name="Yoshikawa H."/>
            <person name="Yajima S."/>
        </authorList>
    </citation>
    <scope>NUCLEOTIDE SEQUENCE [LARGE SCALE GENOMIC DNA]</scope>
    <source>
        <strain evidence="3 4">Is-34</strain>
    </source>
</reference>
<sequence length="141" mass="14943">MAASFSSRLRNSGAFLALLVAGTALSGCASMTETVAPAFADPGKYELYDCKQLEAERKALATRTADLQRLMDKAQTGAGGAVVSELAYRNDYIAVRGQSQLAEEAWRRNRCRETPPGAAPAASAPQRPDIKPAPRSGSAVR</sequence>
<feature type="chain" id="PRO_5002004869" evidence="2">
    <location>
        <begin position="27"/>
        <end position="141"/>
    </location>
</feature>
<organism evidence="3 4">
    <name type="scientific">Bradyrhizobium japonicum</name>
    <dbReference type="NCBI Taxonomy" id="375"/>
    <lineage>
        <taxon>Bacteria</taxon>
        <taxon>Pseudomonadati</taxon>
        <taxon>Pseudomonadota</taxon>
        <taxon>Alphaproteobacteria</taxon>
        <taxon>Hyphomicrobiales</taxon>
        <taxon>Nitrobacteraceae</taxon>
        <taxon>Bradyrhizobium</taxon>
    </lineage>
</organism>
<evidence type="ECO:0000313" key="4">
    <source>
        <dbReference type="Proteomes" id="UP000030377"/>
    </source>
</evidence>
<gene>
    <name evidence="3" type="ORF">MA20_32285</name>
</gene>
<feature type="signal peptide" evidence="2">
    <location>
        <begin position="1"/>
        <end position="26"/>
    </location>
</feature>
<protein>
    <submittedName>
        <fullName evidence="3">Twin-arginine translocation pathway signal</fullName>
    </submittedName>
</protein>
<dbReference type="EMBL" id="JRPN01000024">
    <property type="protein sequence ID" value="KGT75865.1"/>
    <property type="molecule type" value="Genomic_DNA"/>
</dbReference>
<dbReference type="AlphaFoldDB" id="A0A0A3XNA1"/>